<evidence type="ECO:0000313" key="51">
    <source>
        <dbReference type="Proteomes" id="UP000843775"/>
    </source>
</evidence>
<dbReference type="Proteomes" id="UP000272537">
    <property type="component" value="Unassembled WGS sequence"/>
</dbReference>
<dbReference type="EMBL" id="AAAIXK010000002">
    <property type="protein sequence ID" value="EAC5549758.1"/>
    <property type="molecule type" value="Genomic_DNA"/>
</dbReference>
<dbReference type="Proteomes" id="UP000393182">
    <property type="component" value="Unassembled WGS sequence"/>
</dbReference>
<dbReference type="PROSITE" id="PS50126">
    <property type="entry name" value="S1"/>
    <property type="match status" value="1"/>
</dbReference>
<dbReference type="Proteomes" id="UP000840197">
    <property type="component" value="Unassembled WGS sequence"/>
</dbReference>
<dbReference type="PANTHER" id="PTHR30001">
    <property type="entry name" value="RIBONUCLEASE"/>
    <property type="match status" value="1"/>
</dbReference>
<evidence type="ECO:0000313" key="34">
    <source>
        <dbReference type="Proteomes" id="UP000368512"/>
    </source>
</evidence>
<dbReference type="EMBL" id="AABATR010000003">
    <property type="protein sequence ID" value="EAG1893372.1"/>
    <property type="molecule type" value="Genomic_DNA"/>
</dbReference>
<dbReference type="EMBL" id="AABEMN010000001">
    <property type="protein sequence ID" value="EAG9518139.1"/>
    <property type="molecule type" value="Genomic_DNA"/>
</dbReference>
<dbReference type="AlphaFoldDB" id="A0A0B8REM2"/>
<evidence type="ECO:0000313" key="21">
    <source>
        <dbReference type="EMBL" id="ECX6923957.1"/>
    </source>
</evidence>
<evidence type="ECO:0000313" key="11">
    <source>
        <dbReference type="EMBL" id="EAE2354268.1"/>
    </source>
</evidence>
<dbReference type="EMBL" id="AABEKY010000003">
    <property type="protein sequence ID" value="EAG9387109.1"/>
    <property type="molecule type" value="Genomic_DNA"/>
</dbReference>
<evidence type="ECO:0000313" key="49">
    <source>
        <dbReference type="Proteomes" id="UP000840197"/>
    </source>
</evidence>
<reference evidence="33 34" key="4">
    <citation type="submission" date="2018-06" db="EMBL/GenBank/DDBJ databases">
        <authorList>
            <consortium name="GenomeTrakr: Next Generation Sequencing Network for Food Pathogen Tracability"/>
        </authorList>
    </citation>
    <scope>NUCLEOTIDE SEQUENCE [LARGE SCALE GENOMIC DNA]</scope>
    <source>
        <strain evidence="8 34">CFSAN008042</strain>
        <strain evidence="15 44">CFSAN063727</strain>
        <strain evidence="10 35">FDA00006494</strain>
        <strain evidence="7 33">FDA00007096</strain>
        <strain evidence="9 36">FDA00008584</strain>
        <strain evidence="21 37">FLAG-51482A</strain>
        <strain evidence="20 43">LS1344</strain>
    </source>
</reference>
<evidence type="ECO:0000313" key="15">
    <source>
        <dbReference type="EMBL" id="EAG4462234.1"/>
    </source>
</evidence>
<dbReference type="KEGG" id="lmok:CQ02_07910"/>
<evidence type="ECO:0000313" key="17">
    <source>
        <dbReference type="EMBL" id="EAG9518139.1"/>
    </source>
</evidence>
<dbReference type="Proteomes" id="UP000403352">
    <property type="component" value="Unassembled WGS sequence"/>
</dbReference>
<organism evidence="10 35">
    <name type="scientific">Listeria monocytogenes</name>
    <dbReference type="NCBI Taxonomy" id="1639"/>
    <lineage>
        <taxon>Bacteria</taxon>
        <taxon>Bacillati</taxon>
        <taxon>Bacillota</taxon>
        <taxon>Bacilli</taxon>
        <taxon>Bacillales</taxon>
        <taxon>Listeriaceae</taxon>
        <taxon>Listeria</taxon>
    </lineage>
</organism>
<dbReference type="InterPro" id="IPR012340">
    <property type="entry name" value="NA-bd_OB-fold"/>
</dbReference>
<dbReference type="Proteomes" id="UP000533021">
    <property type="component" value="Unassembled WGS sequence"/>
</dbReference>
<dbReference type="GO" id="GO:0005737">
    <property type="term" value="C:cytoplasm"/>
    <property type="evidence" value="ECO:0007669"/>
    <property type="project" value="TreeGrafter"/>
</dbReference>
<evidence type="ECO:0000313" key="39">
    <source>
        <dbReference type="Proteomes" id="UP000467536"/>
    </source>
</evidence>
<dbReference type="EMBL" id="AALGDA010000067">
    <property type="protein sequence ID" value="ECY9784068.1"/>
    <property type="molecule type" value="Genomic_DNA"/>
</dbReference>
<evidence type="ECO:0000313" key="37">
    <source>
        <dbReference type="Proteomes" id="UP000427828"/>
    </source>
</evidence>
<reference evidence="23 39" key="7">
    <citation type="submission" date="2019-08" db="EMBL/GenBank/DDBJ databases">
        <authorList>
            <person name="Ashton P.M."/>
            <person name="Dallman T."/>
            <person name="Nair S."/>
            <person name="De Pinna E."/>
            <person name="Peters T."/>
            <person name="Grant K."/>
        </authorList>
    </citation>
    <scope>NUCLEOTIDE SEQUENCE [LARGE SCALE GENOMIC DNA]</scope>
    <source>
        <strain evidence="18 46">282333</strain>
        <strain evidence="19 45">282352</strain>
        <strain evidence="17 48">289003</strain>
        <strain evidence="23 39">788324</strain>
        <strain evidence="12">RL15000286</strain>
    </source>
</reference>
<evidence type="ECO:0000313" key="38">
    <source>
        <dbReference type="Proteomes" id="UP000460224"/>
    </source>
</evidence>
<dbReference type="EMBL" id="QXLS01000003">
    <property type="protein sequence ID" value="RKA08446.1"/>
    <property type="molecule type" value="Genomic_DNA"/>
</dbReference>
<dbReference type="EMBL" id="DABJAN010000004">
    <property type="protein sequence ID" value="HAJ9593890.1"/>
    <property type="molecule type" value="Genomic_DNA"/>
</dbReference>
<dbReference type="Proteomes" id="UP000530452">
    <property type="component" value="Unassembled WGS sequence"/>
</dbReference>
<dbReference type="EMBL" id="AAAJWF010000004">
    <property type="protein sequence ID" value="EAC7480481.1"/>
    <property type="molecule type" value="Genomic_DNA"/>
</dbReference>
<dbReference type="Proteomes" id="UP000336166">
    <property type="component" value="Unassembled WGS sequence"/>
</dbReference>
<dbReference type="GO" id="GO:0006364">
    <property type="term" value="P:rRNA processing"/>
    <property type="evidence" value="ECO:0007669"/>
    <property type="project" value="TreeGrafter"/>
</dbReference>
<evidence type="ECO:0000313" key="35">
    <source>
        <dbReference type="Proteomes" id="UP000379076"/>
    </source>
</evidence>
<dbReference type="Proteomes" id="UP000460224">
    <property type="component" value="Unassembled WGS sequence"/>
</dbReference>
<evidence type="ECO:0000313" key="30">
    <source>
        <dbReference type="Proteomes" id="UP000272537"/>
    </source>
</evidence>
<dbReference type="GO" id="GO:0003723">
    <property type="term" value="F:RNA binding"/>
    <property type="evidence" value="ECO:0007669"/>
    <property type="project" value="UniProtKB-KW"/>
</dbReference>
<reference evidence="27 38" key="3">
    <citation type="submission" date="2018-04" db="EMBL/GenBank/DDBJ databases">
        <title>Genome Analysis of a Prevalent Clone of Listeria monocytogenes Sequence Type 87 in China.</title>
        <authorList>
            <person name="Wang Y."/>
        </authorList>
    </citation>
    <scope>NUCLEOTIDE SEQUENCE [LARGE SCALE GENOMIC DNA]</scope>
    <source>
        <strain evidence="27 38">ICDC_LM1523</strain>
    </source>
</reference>
<dbReference type="SMART" id="SM00316">
    <property type="entry name" value="S1"/>
    <property type="match status" value="1"/>
</dbReference>
<dbReference type="Proteomes" id="UP000522199">
    <property type="component" value="Unassembled WGS sequence"/>
</dbReference>
<dbReference type="GO" id="GO:0046872">
    <property type="term" value="F:metal ion binding"/>
    <property type="evidence" value="ECO:0007669"/>
    <property type="project" value="UniProtKB-KW"/>
</dbReference>
<dbReference type="Pfam" id="PF00575">
    <property type="entry name" value="S1"/>
    <property type="match status" value="1"/>
</dbReference>
<dbReference type="Proteomes" id="UP000379076">
    <property type="component" value="Unassembled WGS sequence"/>
</dbReference>
<reference evidence="28 47" key="9">
    <citation type="submission" date="2020-06" db="EMBL/GenBank/DDBJ databases">
        <title>Two Listeria outbreaks in Switzerland in 2018 and 2020.</title>
        <authorList>
            <person name="Stevens M.J.A."/>
            <person name="Bloemberg G."/>
            <person name="Nusch-Inderbinnen M."/>
            <person name="Stephan R."/>
        </authorList>
    </citation>
    <scope>NUCLEOTIDE SEQUENCE [LARGE SCALE GENOMIC DNA]</scope>
    <source>
        <strain evidence="28 47">N18-0707</strain>
    </source>
</reference>
<dbReference type="Proteomes" id="UP000528151">
    <property type="component" value="Unassembled WGS sequence"/>
</dbReference>
<evidence type="ECO:0000313" key="45">
    <source>
        <dbReference type="Proteomes" id="UP000530452"/>
    </source>
</evidence>
<protein>
    <submittedName>
        <fullName evidence="10 29">Ribonuclease E</fullName>
        <ecNumber evidence="29">3.1.26.12</ecNumber>
    </submittedName>
    <submittedName>
        <fullName evidence="24">S1 RNA-binding domain-containing protein</fullName>
    </submittedName>
</protein>
<evidence type="ECO:0000313" key="40">
    <source>
        <dbReference type="Proteomes" id="UP000478682"/>
    </source>
</evidence>
<dbReference type="EMBL" id="DAAIHR010000009">
    <property type="protein sequence ID" value="HAB8398919.1"/>
    <property type="molecule type" value="Genomic_DNA"/>
</dbReference>
<evidence type="ECO:0000313" key="26">
    <source>
        <dbReference type="EMBL" id="HAJ9593890.1"/>
    </source>
</evidence>
<evidence type="ECO:0000313" key="18">
    <source>
        <dbReference type="EMBL" id="EAH2280665.1"/>
    </source>
</evidence>
<evidence type="ECO:0000259" key="6">
    <source>
        <dbReference type="PROSITE" id="PS50126"/>
    </source>
</evidence>
<dbReference type="EMBL" id="AANEHK010000002">
    <property type="protein sequence ID" value="EDO0985106.1"/>
    <property type="molecule type" value="Genomic_DNA"/>
</dbReference>
<keyword evidence="4" id="KW-0460">Magnesium</keyword>
<dbReference type="EMBL" id="AAASLB010000002">
    <property type="protein sequence ID" value="EAE4941273.1"/>
    <property type="molecule type" value="Genomic_DNA"/>
</dbReference>
<name>A0A0B8REM2_LISMN</name>
<dbReference type="EMBL" id="AABBZO010000007">
    <property type="protein sequence ID" value="EAG4462234.1"/>
    <property type="molecule type" value="Genomic_DNA"/>
</dbReference>
<evidence type="ECO:0000313" key="33">
    <source>
        <dbReference type="Proteomes" id="UP000365297"/>
    </source>
</evidence>
<dbReference type="PANTHER" id="PTHR30001:SF0">
    <property type="entry name" value="RIBONUCLEASE G"/>
    <property type="match status" value="1"/>
</dbReference>
<evidence type="ECO:0000313" key="41">
    <source>
        <dbReference type="Proteomes" id="UP000489121"/>
    </source>
</evidence>
<dbReference type="CDD" id="cd04453">
    <property type="entry name" value="S1_RNase_E"/>
    <property type="match status" value="1"/>
</dbReference>
<dbReference type="RefSeq" id="WP_003727394.1">
    <property type="nucleotide sequence ID" value="NC_021825.2"/>
</dbReference>
<evidence type="ECO:0000313" key="50">
    <source>
        <dbReference type="Proteomes" id="UP000843503"/>
    </source>
</evidence>
<evidence type="ECO:0000256" key="4">
    <source>
        <dbReference type="ARBA" id="ARBA00022842"/>
    </source>
</evidence>
<evidence type="ECO:0000313" key="16">
    <source>
        <dbReference type="EMBL" id="EAG9387109.1"/>
    </source>
</evidence>
<dbReference type="EMBL" id="AABGUK010000003">
    <property type="protein sequence ID" value="EAH4242114.1"/>
    <property type="molecule type" value="Genomic_DNA"/>
</dbReference>
<dbReference type="EMBL" id="AABGHY010000002">
    <property type="protein sequence ID" value="EAH3293375.1"/>
    <property type="molecule type" value="Genomic_DNA"/>
</dbReference>
<dbReference type="InterPro" id="IPR004659">
    <property type="entry name" value="RNase_E/G"/>
</dbReference>
<evidence type="ECO:0000313" key="20">
    <source>
        <dbReference type="EMBL" id="EAH4242114.1"/>
    </source>
</evidence>
<evidence type="ECO:0000313" key="7">
    <source>
        <dbReference type="EMBL" id="EAC5549758.1"/>
    </source>
</evidence>
<dbReference type="Proteomes" id="UP000365297">
    <property type="component" value="Unassembled WGS sequence"/>
</dbReference>
<evidence type="ECO:0000313" key="31">
    <source>
        <dbReference type="Proteomes" id="UP000336166"/>
    </source>
</evidence>
<dbReference type="EMBL" id="AABAGT010000007">
    <property type="protein sequence ID" value="EAG0866787.1"/>
    <property type="molecule type" value="Genomic_DNA"/>
</dbReference>
<dbReference type="EC" id="3.1.26.12" evidence="29"/>
<accession>A0A0B8REM2</accession>
<evidence type="ECO:0000313" key="12">
    <source>
        <dbReference type="EMBL" id="EAE4941273.1"/>
    </source>
</evidence>
<dbReference type="Pfam" id="PF10150">
    <property type="entry name" value="RNase_E_G"/>
    <property type="match status" value="1"/>
</dbReference>
<dbReference type="Proteomes" id="UP000527632">
    <property type="component" value="Unassembled WGS sequence"/>
</dbReference>
<dbReference type="Proteomes" id="UP000843775">
    <property type="component" value="Unassembled WGS sequence"/>
</dbReference>
<dbReference type="InterPro" id="IPR003029">
    <property type="entry name" value="S1_domain"/>
</dbReference>
<dbReference type="Proteomes" id="UP000546397">
    <property type="component" value="Unassembled WGS sequence"/>
</dbReference>
<dbReference type="Proteomes" id="UP000427828">
    <property type="component" value="Unassembled WGS sequence"/>
</dbReference>
<dbReference type="EMBL" id="AABFVG010000001">
    <property type="protein sequence ID" value="EAH2280665.1"/>
    <property type="molecule type" value="Genomic_DNA"/>
</dbReference>
<dbReference type="GO" id="GO:0008995">
    <property type="term" value="F:ribonuclease E activity"/>
    <property type="evidence" value="ECO:0007669"/>
    <property type="project" value="UniProtKB-EC"/>
</dbReference>
<comment type="cofactor">
    <cofactor evidence="1">
        <name>Mg(2+)</name>
        <dbReference type="ChEBI" id="CHEBI:18420"/>
    </cofactor>
</comment>
<evidence type="ECO:0000256" key="1">
    <source>
        <dbReference type="ARBA" id="ARBA00001946"/>
    </source>
</evidence>
<evidence type="ECO:0000313" key="36">
    <source>
        <dbReference type="Proteomes" id="UP000403352"/>
    </source>
</evidence>
<evidence type="ECO:0000313" key="47">
    <source>
        <dbReference type="Proteomes" id="UP000544530"/>
    </source>
</evidence>
<evidence type="ECO:0000313" key="14">
    <source>
        <dbReference type="EMBL" id="EAG1893372.1"/>
    </source>
</evidence>
<evidence type="ECO:0000313" key="25">
    <source>
        <dbReference type="EMBL" id="HAC1753993.1"/>
    </source>
</evidence>
<sequence length="453" mass="50951">MKKLVVSAAPIEKRIAAMEDDLLIDIEIVRPSEKVQVGDIYYGFIQKIDRKVEAAFVDLGNNNKGFIHLKDIPESYDKTQGAKIPVQIVREGSATKLPLLTGILEFSGDLLIYLYGKEYISISKRIGDKIRLKKITETMVEENEAVIIRSNAEFATKEQLQQALVQARDKHQTLLKEASKRKKPGLLLSVASGILNSTKQFIQRYAPSEVITDDFEFAKMLEMLWPDKQIIIKKSADLFADLGIKAQIDRLARPVVHLSNGSSLFIEKTEAMWVVDVNSGKFKGTTAKEKTVESVNLKAVPEILRQIRLRNMSGMILVDFIGGMSELGYTALYEALEIKTREEYITTQVAALSQSGLLQLTRRKKQQSFLETTTMPCPVCYATGHVASKETLAFELERELSGIMQNEPSNIQIITTEDVLDTFLDLNTLSNAPIDWEVADERVPFYQIGRVEN</sequence>
<evidence type="ECO:0000313" key="44">
    <source>
        <dbReference type="Proteomes" id="UP000528151"/>
    </source>
</evidence>
<evidence type="ECO:0000313" key="23">
    <source>
        <dbReference type="EMBL" id="EDO0985106.1"/>
    </source>
</evidence>
<evidence type="ECO:0000313" key="24">
    <source>
        <dbReference type="EMBL" id="HAB8398919.1"/>
    </source>
</evidence>
<evidence type="ECO:0000256" key="5">
    <source>
        <dbReference type="ARBA" id="ARBA00022884"/>
    </source>
</evidence>
<feature type="domain" description="S1 motif" evidence="6">
    <location>
        <begin position="38"/>
        <end position="125"/>
    </location>
</feature>
<evidence type="ECO:0000313" key="32">
    <source>
        <dbReference type="Proteomes" id="UP000358545"/>
    </source>
</evidence>
<dbReference type="Proteomes" id="UP000544530">
    <property type="component" value="Unassembled WGS sequence"/>
</dbReference>
<dbReference type="Proteomes" id="UP000478682">
    <property type="component" value="Unassembled WGS sequence"/>
</dbReference>
<evidence type="ECO:0000313" key="19">
    <source>
        <dbReference type="EMBL" id="EAH3293375.1"/>
    </source>
</evidence>
<reference evidence="49 50" key="2">
    <citation type="journal article" date="2018" name="Genome Biol.">
        <title>SKESA: strategic k-mer extension for scrupulous assemblies.</title>
        <authorList>
            <person name="Souvorov A."/>
            <person name="Agarwala R."/>
            <person name="Lipman D.J."/>
        </authorList>
    </citation>
    <scope>NUCLEOTIDE SEQUENCE [LARGE SCALE GENOMIC DNA]</scope>
    <source>
        <strain evidence="26">2017-325981-023-01</strain>
        <strain evidence="24 49">CFIAFB20130012</strain>
        <strain evidence="25 51">DMG1500109</strain>
    </source>
</reference>
<evidence type="ECO:0000313" key="22">
    <source>
        <dbReference type="EMBL" id="ECY9784068.1"/>
    </source>
</evidence>
<reference evidence="16 42" key="6">
    <citation type="submission" date="2019-04" db="EMBL/GenBank/DDBJ databases">
        <authorList>
            <consortium name="GenomeTrakr network: Whole genome sequencing for foodborne pathogen traceback"/>
        </authorList>
    </citation>
    <scope>NUCLEOTIDE SEQUENCE [LARGE SCALE GENOMIC DNA]</scope>
    <source>
        <strain evidence="16 42">CFSAN072474</strain>
    </source>
</reference>
<dbReference type="EMBL" id="DAAJZA010000002">
    <property type="protein sequence ID" value="HAC1753993.1"/>
    <property type="molecule type" value="Genomic_DNA"/>
</dbReference>
<reference evidence="31 32" key="5">
    <citation type="submission" date="2018-06" db="EMBL/GenBank/DDBJ databases">
        <authorList>
            <consortium name="PulseNet: The National Subtyping Network for Foodborne Disease Surveillance"/>
            <person name="Tarr C.L."/>
            <person name="Trees E."/>
            <person name="Katz L.S."/>
            <person name="Carleton-Romer H.A."/>
            <person name="Stroika S."/>
            <person name="Kucerova Z."/>
            <person name="Roache K.F."/>
            <person name="Sabol A.L."/>
            <person name="Besser J."/>
            <person name="Gerner-Smidt P."/>
        </authorList>
    </citation>
    <scope>NUCLEOTIDE SEQUENCE [LARGE SCALE GENOMIC DNA]</scope>
    <source>
        <strain evidence="11 31">PNUSAL000134</strain>
        <strain evidence="13 32">PNUSAL002180</strain>
        <strain evidence="14 40">PNUSAL002298</strain>
        <strain evidence="22 41">PNUSAL005692</strain>
    </source>
</reference>
<evidence type="ECO:0000313" key="8">
    <source>
        <dbReference type="EMBL" id="EAC7480481.1"/>
    </source>
</evidence>
<gene>
    <name evidence="29" type="primary">rne</name>
    <name evidence="13" type="ORF">A8L61_05765</name>
    <name evidence="10" type="ORF">ART25_06510</name>
    <name evidence="7" type="ORF">ARY78_04840</name>
    <name evidence="14" type="ORF">BB997_07145</name>
    <name evidence="21" type="ORF">BCZ19_04695</name>
    <name evidence="15" type="ORF">CA369_08050</name>
    <name evidence="16" type="ORF">CW845_06385</name>
    <name evidence="18" type="ORF">D4920_01140</name>
    <name evidence="17" type="ORF">D4B11_00030</name>
    <name evidence="19" type="ORF">D5N24_03110</name>
    <name evidence="27" type="ORF">DCK61_09230</name>
    <name evidence="8" type="ORF">DQ70_07280</name>
    <name evidence="29" type="ORF">DYZ80_01639</name>
    <name evidence="12" type="ORF">E1W56_04370</name>
    <name evidence="20" type="ORF">E5F58_08985</name>
    <name evidence="22" type="ORF">F6515_13835</name>
    <name evidence="23" type="ORF">FV747_03715</name>
    <name evidence="25" type="ORF">GI949_03330</name>
    <name evidence="24" type="ORF">GYR60_10370</name>
    <name evidence="26" type="ORF">HQN34_002115</name>
    <name evidence="28" type="ORF">HZJ64_07480</name>
    <name evidence="9" type="ORF">QD52_07470</name>
    <name evidence="11" type="ORF">Y261_07920</name>
</gene>
<evidence type="ECO:0000313" key="29">
    <source>
        <dbReference type="EMBL" id="RKA08446.1"/>
    </source>
</evidence>
<evidence type="ECO:0000313" key="27">
    <source>
        <dbReference type="EMBL" id="KAA9449040.1"/>
    </source>
</evidence>
<evidence type="ECO:0000313" key="28">
    <source>
        <dbReference type="EMBL" id="NYA01672.1"/>
    </source>
</evidence>
<dbReference type="KEGG" id="lmv:Y193_07990"/>
<dbReference type="Proteomes" id="UP000843503">
    <property type="component" value="Unassembled WGS sequence"/>
</dbReference>
<dbReference type="EMBL" id="AAALRN010000003">
    <property type="protein sequence ID" value="EAD1184908.1"/>
    <property type="molecule type" value="Genomic_DNA"/>
</dbReference>
<evidence type="ECO:0000313" key="42">
    <source>
        <dbReference type="Proteomes" id="UP000522199"/>
    </source>
</evidence>
<dbReference type="SUPFAM" id="SSF50249">
    <property type="entry name" value="Nucleic acid-binding proteins"/>
    <property type="match status" value="1"/>
</dbReference>
<evidence type="ECO:0000256" key="2">
    <source>
        <dbReference type="ARBA" id="ARBA00022723"/>
    </source>
</evidence>
<evidence type="ECO:0000313" key="48">
    <source>
        <dbReference type="Proteomes" id="UP000546397"/>
    </source>
</evidence>
<dbReference type="EMBL" id="JACAVN010000003">
    <property type="protein sequence ID" value="NYA01672.1"/>
    <property type="molecule type" value="Genomic_DNA"/>
</dbReference>
<evidence type="ECO:0000313" key="9">
    <source>
        <dbReference type="EMBL" id="EAD1184908.1"/>
    </source>
</evidence>
<evidence type="ECO:0000256" key="3">
    <source>
        <dbReference type="ARBA" id="ARBA00022801"/>
    </source>
</evidence>
<dbReference type="Proteomes" id="UP000358545">
    <property type="component" value="Unassembled WGS sequence"/>
</dbReference>
<dbReference type="Proteomes" id="UP000368512">
    <property type="component" value="Unassembled WGS sequence"/>
</dbReference>
<keyword evidence="2" id="KW-0479">Metal-binding</keyword>
<comment type="caution">
    <text evidence="10">The sequence shown here is derived from an EMBL/GenBank/DDBJ whole genome shotgun (WGS) entry which is preliminary data.</text>
</comment>
<dbReference type="Proteomes" id="UP000467536">
    <property type="component" value="Unassembled WGS sequence"/>
</dbReference>
<keyword evidence="3 29" id="KW-0378">Hydrolase</keyword>
<evidence type="ECO:0000313" key="13">
    <source>
        <dbReference type="EMBL" id="EAG0866787.1"/>
    </source>
</evidence>
<proteinExistence type="predicted"/>
<dbReference type="EMBL" id="AALAQH010000002">
    <property type="protein sequence ID" value="ECX6923957.1"/>
    <property type="molecule type" value="Genomic_DNA"/>
</dbReference>
<evidence type="ECO:0000313" key="10">
    <source>
        <dbReference type="EMBL" id="EAE1338551.1"/>
    </source>
</evidence>
<dbReference type="EMBL" id="QDAY01000003">
    <property type="protein sequence ID" value="KAA9449040.1"/>
    <property type="molecule type" value="Genomic_DNA"/>
</dbReference>
<reference evidence="29 30" key="1">
    <citation type="journal article" date="2018" name="BMC Genomics">
        <title>Genes significantly associated with lineage II food isolates of Listeria monocytogenes.</title>
        <authorList>
            <person name="Pirone-Davies C."/>
            <person name="Chen Y."/>
            <person name="Pightling A."/>
            <person name="Ryan G."/>
            <person name="Wang Y."/>
            <person name="Yao K."/>
            <person name="Hoffmann M."/>
            <person name="Allard M.W."/>
        </authorList>
    </citation>
    <scope>NUCLEOTIDE SEQUENCE [LARGE SCALE GENOMIC DNA]</scope>
    <source>
        <strain evidence="29 30">PNUSAL000550</strain>
    </source>
</reference>
<dbReference type="Gene3D" id="2.40.50.140">
    <property type="entry name" value="Nucleic acid-binding proteins"/>
    <property type="match status" value="1"/>
</dbReference>
<dbReference type="Proteomes" id="UP000489121">
    <property type="component" value="Unassembled WGS sequence"/>
</dbReference>
<dbReference type="EMBL" id="AAAREG010000005">
    <property type="protein sequence ID" value="EAE2354268.1"/>
    <property type="molecule type" value="Genomic_DNA"/>
</dbReference>
<dbReference type="OMA" id="IGTKGPR"/>
<evidence type="ECO:0000313" key="46">
    <source>
        <dbReference type="Proteomes" id="UP000533021"/>
    </source>
</evidence>
<dbReference type="InterPro" id="IPR019307">
    <property type="entry name" value="RNA-bd_AU-1/RNase_E/G"/>
</dbReference>
<evidence type="ECO:0000313" key="43">
    <source>
        <dbReference type="Proteomes" id="UP000527632"/>
    </source>
</evidence>
<reference evidence="25" key="8">
    <citation type="submission" date="2019-11" db="EMBL/GenBank/DDBJ databases">
        <authorList>
            <consortium name="NCBI Pathogen Detection Project"/>
        </authorList>
    </citation>
    <scope>NUCLEOTIDE SEQUENCE</scope>
    <source>
        <strain evidence="26">2017-325981-023-01</strain>
        <strain evidence="24">CFIAFB20130012</strain>
        <strain evidence="25">DMG1500109</strain>
    </source>
</reference>
<keyword evidence="5" id="KW-0694">RNA-binding</keyword>
<dbReference type="EMBL" id="AAAQQZ010000003">
    <property type="protein sequence ID" value="EAE1338551.1"/>
    <property type="molecule type" value="Genomic_DNA"/>
</dbReference>